<feature type="domain" description="Mos1 transposase HTH" evidence="2">
    <location>
        <begin position="556"/>
        <end position="604"/>
    </location>
</feature>
<dbReference type="Pfam" id="PF09773">
    <property type="entry name" value="Meckelin"/>
    <property type="match status" value="1"/>
</dbReference>
<dbReference type="GO" id="GO:0060271">
    <property type="term" value="P:cilium assembly"/>
    <property type="evidence" value="ECO:0007669"/>
    <property type="project" value="InterPro"/>
</dbReference>
<evidence type="ECO:0000313" key="3">
    <source>
        <dbReference type="Proteomes" id="UP000887575"/>
    </source>
</evidence>
<evidence type="ECO:0000313" key="4">
    <source>
        <dbReference type="WBParaSite" id="MBELARI_LOCUS7543"/>
    </source>
</evidence>
<dbReference type="AlphaFoldDB" id="A0AAF3FPH2"/>
<evidence type="ECO:0000256" key="1">
    <source>
        <dbReference type="SAM" id="Phobius"/>
    </source>
</evidence>
<accession>A0AAF3FPH2</accession>
<dbReference type="GO" id="GO:0036038">
    <property type="term" value="C:MKS complex"/>
    <property type="evidence" value="ECO:0007669"/>
    <property type="project" value="InterPro"/>
</dbReference>
<proteinExistence type="predicted"/>
<name>A0AAF3FPH2_9BILA</name>
<feature type="transmembrane region" description="Helical" evidence="1">
    <location>
        <begin position="195"/>
        <end position="212"/>
    </location>
</feature>
<keyword evidence="1" id="KW-0472">Membrane</keyword>
<dbReference type="WBParaSite" id="MBELARI_LOCUS7543">
    <property type="protein sequence ID" value="MBELARI_LOCUS7543"/>
    <property type="gene ID" value="MBELARI_LOCUS7543"/>
</dbReference>
<dbReference type="InterPro" id="IPR019170">
    <property type="entry name" value="Meckelin"/>
</dbReference>
<dbReference type="Gene3D" id="1.10.10.1450">
    <property type="match status" value="1"/>
</dbReference>
<sequence>MIPIFIASSLVNQDLSTQTSLQIIEQWILTKRFFMYDSKSMSAENSSSLIRRVTLMDFTIFLENSRDGKIGIPIVKVFYSTFQAIDVEAFQLPFSLKITYFQDPFRHDRDMEITIWVMTVFGVVWAAIRGYSWAKRSGKQLVDVNTLSQFFGFLCDSLGNIFLLVITAMACWLTFAYKSQTFVYYRLLMPSQESTMMIYIYVATILKSIAFIHNRLSLVKTKTFFIDWEKPKIVADLSKNQPTSRDLTKDRLIFPSVIWRTYLVANEWNELQNYRKTSVALQMVIMPFILEYLGWMNFAIIQPGFSAETPPEGFLTAKVTRWAVSMFIYLTIVFLQWAISVLVIERIIIDPFHNFIDLCSVANISVFSLTHSNHGYYIHGRSIHGRADTNMREMNEFLQRERDNMCGFRGLETNSELQTYSLNLPSAFGQKLDEIKKTASMPYNGLRAAGQDPATVKMSALSRTHEQMNAFLIEVIDRSANGIDYTYRDQAFIEALFDLELDETSQRGSFVRDPSETGFSVCFSYGHEWSAVSLEALLYCASYLFFDSCFTSMENRDFRLLFFYEFRLGHNALEATQNINQAFREGKAEVRVVQRWFKRFREGDEDLNDKEGLGRHLSVW</sequence>
<dbReference type="PANTHER" id="PTHR21274">
    <property type="entry name" value="MECKELIN"/>
    <property type="match status" value="1"/>
</dbReference>
<keyword evidence="3" id="KW-1185">Reference proteome</keyword>
<feature type="transmembrane region" description="Helical" evidence="1">
    <location>
        <begin position="279"/>
        <end position="302"/>
    </location>
</feature>
<keyword evidence="1" id="KW-0812">Transmembrane</keyword>
<feature type="transmembrane region" description="Helical" evidence="1">
    <location>
        <begin position="113"/>
        <end position="131"/>
    </location>
</feature>
<dbReference type="InterPro" id="IPR041426">
    <property type="entry name" value="Mos1_HTH"/>
</dbReference>
<protein>
    <recommendedName>
        <fullName evidence="2">Mos1 transposase HTH domain-containing protein</fullName>
    </recommendedName>
</protein>
<reference evidence="4" key="1">
    <citation type="submission" date="2024-02" db="UniProtKB">
        <authorList>
            <consortium name="WormBaseParasite"/>
        </authorList>
    </citation>
    <scope>IDENTIFICATION</scope>
</reference>
<dbReference type="Proteomes" id="UP000887575">
    <property type="component" value="Unassembled WGS sequence"/>
</dbReference>
<feature type="transmembrane region" description="Helical" evidence="1">
    <location>
        <begin position="151"/>
        <end position="175"/>
    </location>
</feature>
<organism evidence="3 4">
    <name type="scientific">Mesorhabditis belari</name>
    <dbReference type="NCBI Taxonomy" id="2138241"/>
    <lineage>
        <taxon>Eukaryota</taxon>
        <taxon>Metazoa</taxon>
        <taxon>Ecdysozoa</taxon>
        <taxon>Nematoda</taxon>
        <taxon>Chromadorea</taxon>
        <taxon>Rhabditida</taxon>
        <taxon>Rhabditina</taxon>
        <taxon>Rhabditomorpha</taxon>
        <taxon>Rhabditoidea</taxon>
        <taxon>Rhabditidae</taxon>
        <taxon>Mesorhabditinae</taxon>
        <taxon>Mesorhabditis</taxon>
    </lineage>
</organism>
<dbReference type="Pfam" id="PF17906">
    <property type="entry name" value="HTH_48"/>
    <property type="match status" value="1"/>
</dbReference>
<keyword evidence="1" id="KW-1133">Transmembrane helix</keyword>
<feature type="transmembrane region" description="Helical" evidence="1">
    <location>
        <begin position="322"/>
        <end position="344"/>
    </location>
</feature>
<dbReference type="PANTHER" id="PTHR21274:SF0">
    <property type="entry name" value="MECKELIN"/>
    <property type="match status" value="1"/>
</dbReference>
<evidence type="ECO:0000259" key="2">
    <source>
        <dbReference type="Pfam" id="PF17906"/>
    </source>
</evidence>